<sequence>MNYTTMSMNLCRLLVISVVLFQSFTPSTARYIMEKPVFVYVKDALPQGSTTLFMHCTSGDDDLGNHTLTTGQDFHFSFCIAEHTLFFCHLWWNGKNAAFEVFNNHKWTPKMCPNKTCNWEARGDDIYFKNNKKYDWNNTRS</sequence>
<keyword evidence="5 6" id="KW-0732">Signal</keyword>
<accession>A0ABD3DU83</accession>
<keyword evidence="3 6" id="KW-0713">Self-incompatibility</keyword>
<evidence type="ECO:0000256" key="5">
    <source>
        <dbReference type="ARBA" id="ARBA00022729"/>
    </source>
</evidence>
<dbReference type="GO" id="GO:0060320">
    <property type="term" value="P:rejection of self pollen"/>
    <property type="evidence" value="ECO:0007669"/>
    <property type="project" value="UniProtKB-KW"/>
</dbReference>
<dbReference type="EMBL" id="JAVIJP010000014">
    <property type="protein sequence ID" value="KAL3644425.1"/>
    <property type="molecule type" value="Genomic_DNA"/>
</dbReference>
<evidence type="ECO:0000313" key="8">
    <source>
        <dbReference type="Proteomes" id="UP001632038"/>
    </source>
</evidence>
<feature type="chain" id="PRO_5044534636" description="S-protein homolog" evidence="6">
    <location>
        <begin position="30"/>
        <end position="141"/>
    </location>
</feature>
<keyword evidence="8" id="KW-1185">Reference proteome</keyword>
<dbReference type="Pfam" id="PF05938">
    <property type="entry name" value="Self-incomp_S1"/>
    <property type="match status" value="1"/>
</dbReference>
<dbReference type="InterPro" id="IPR010264">
    <property type="entry name" value="Self-incomp_S1"/>
</dbReference>
<dbReference type="AlphaFoldDB" id="A0ABD3DU83"/>
<dbReference type="GO" id="GO:0005576">
    <property type="term" value="C:extracellular region"/>
    <property type="evidence" value="ECO:0007669"/>
    <property type="project" value="UniProtKB-SubCell"/>
</dbReference>
<name>A0ABD3DU83_9LAMI</name>
<organism evidence="7 8">
    <name type="scientific">Castilleja foliolosa</name>
    <dbReference type="NCBI Taxonomy" id="1961234"/>
    <lineage>
        <taxon>Eukaryota</taxon>
        <taxon>Viridiplantae</taxon>
        <taxon>Streptophyta</taxon>
        <taxon>Embryophyta</taxon>
        <taxon>Tracheophyta</taxon>
        <taxon>Spermatophyta</taxon>
        <taxon>Magnoliopsida</taxon>
        <taxon>eudicotyledons</taxon>
        <taxon>Gunneridae</taxon>
        <taxon>Pentapetalae</taxon>
        <taxon>asterids</taxon>
        <taxon>lamiids</taxon>
        <taxon>Lamiales</taxon>
        <taxon>Orobanchaceae</taxon>
        <taxon>Pedicularideae</taxon>
        <taxon>Castillejinae</taxon>
        <taxon>Castilleja</taxon>
    </lineage>
</organism>
<feature type="signal peptide" evidence="6">
    <location>
        <begin position="1"/>
        <end position="29"/>
    </location>
</feature>
<evidence type="ECO:0000313" key="7">
    <source>
        <dbReference type="EMBL" id="KAL3644425.1"/>
    </source>
</evidence>
<proteinExistence type="inferred from homology"/>
<evidence type="ECO:0000256" key="6">
    <source>
        <dbReference type="RuleBase" id="RU367044"/>
    </source>
</evidence>
<evidence type="ECO:0000256" key="2">
    <source>
        <dbReference type="ARBA" id="ARBA00005581"/>
    </source>
</evidence>
<comment type="similarity">
    <text evidence="2 6">Belongs to the plant self-incompatibility (S1) protein family.</text>
</comment>
<evidence type="ECO:0000256" key="1">
    <source>
        <dbReference type="ARBA" id="ARBA00004613"/>
    </source>
</evidence>
<protein>
    <recommendedName>
        <fullName evidence="6">S-protein homolog</fullName>
    </recommendedName>
</protein>
<keyword evidence="4 6" id="KW-0964">Secreted</keyword>
<dbReference type="PANTHER" id="PTHR31232">
    <property type="match status" value="1"/>
</dbReference>
<evidence type="ECO:0000256" key="3">
    <source>
        <dbReference type="ARBA" id="ARBA00022471"/>
    </source>
</evidence>
<gene>
    <name evidence="7" type="ORF">CASFOL_011728</name>
</gene>
<comment type="caution">
    <text evidence="7">The sequence shown here is derived from an EMBL/GenBank/DDBJ whole genome shotgun (WGS) entry which is preliminary data.</text>
</comment>
<comment type="subcellular location">
    <subcellularLocation>
        <location evidence="1 6">Secreted</location>
    </subcellularLocation>
</comment>
<reference evidence="8" key="1">
    <citation type="journal article" date="2024" name="IScience">
        <title>Strigolactones Initiate the Formation of Haustorium-like Structures in Castilleja.</title>
        <authorList>
            <person name="Buerger M."/>
            <person name="Peterson D."/>
            <person name="Chory J."/>
        </authorList>
    </citation>
    <scope>NUCLEOTIDE SEQUENCE [LARGE SCALE GENOMIC DNA]</scope>
</reference>
<dbReference type="Proteomes" id="UP001632038">
    <property type="component" value="Unassembled WGS sequence"/>
</dbReference>
<evidence type="ECO:0000256" key="4">
    <source>
        <dbReference type="ARBA" id="ARBA00022525"/>
    </source>
</evidence>
<dbReference type="PANTHER" id="PTHR31232:SF61">
    <property type="entry name" value="S-PROTEIN HOMOLOG"/>
    <property type="match status" value="1"/>
</dbReference>